<reference evidence="2 3" key="1">
    <citation type="submission" date="2018-03" db="EMBL/GenBank/DDBJ databases">
        <authorList>
            <person name="Keele B.F."/>
        </authorList>
    </citation>
    <scope>NUCLEOTIDE SEQUENCE [LARGE SCALE GENOMIC DNA]</scope>
    <source>
        <strain evidence="2 3">CECT 8599</strain>
    </source>
</reference>
<dbReference type="EMBL" id="OMOR01000001">
    <property type="protein sequence ID" value="SPH19342.1"/>
    <property type="molecule type" value="Genomic_DNA"/>
</dbReference>
<feature type="coiled-coil region" evidence="1">
    <location>
        <begin position="42"/>
        <end position="73"/>
    </location>
</feature>
<gene>
    <name evidence="2" type="ORF">ASD8599_00067</name>
</gene>
<evidence type="ECO:0000313" key="2">
    <source>
        <dbReference type="EMBL" id="SPH19342.1"/>
    </source>
</evidence>
<dbReference type="SUPFAM" id="SSF140566">
    <property type="entry name" value="FlgN-like"/>
    <property type="match status" value="1"/>
</dbReference>
<dbReference type="InterPro" id="IPR036679">
    <property type="entry name" value="FlgN-like_sf"/>
</dbReference>
<dbReference type="GO" id="GO:0019898">
    <property type="term" value="C:extrinsic component of membrane"/>
    <property type="evidence" value="ECO:0007669"/>
    <property type="project" value="InterPro"/>
</dbReference>
<proteinExistence type="predicted"/>
<dbReference type="AlphaFoldDB" id="A0A2R8B8Y6"/>
<organism evidence="2 3">
    <name type="scientific">Ascidiaceihabitans donghaensis</name>
    <dbReference type="NCBI Taxonomy" id="1510460"/>
    <lineage>
        <taxon>Bacteria</taxon>
        <taxon>Pseudomonadati</taxon>
        <taxon>Pseudomonadota</taxon>
        <taxon>Alphaproteobacteria</taxon>
        <taxon>Rhodobacterales</taxon>
        <taxon>Paracoccaceae</taxon>
        <taxon>Ascidiaceihabitans</taxon>
    </lineage>
</organism>
<dbReference type="Gene3D" id="6.10.140.1990">
    <property type="match status" value="1"/>
</dbReference>
<evidence type="ECO:0000256" key="1">
    <source>
        <dbReference type="SAM" id="Coils"/>
    </source>
</evidence>
<dbReference type="GO" id="GO:1990961">
    <property type="term" value="P:xenobiotic detoxification by transmembrane export across the plasma membrane"/>
    <property type="evidence" value="ECO:0007669"/>
    <property type="project" value="InterPro"/>
</dbReference>
<evidence type="ECO:0000313" key="3">
    <source>
        <dbReference type="Proteomes" id="UP000244880"/>
    </source>
</evidence>
<protein>
    <recommendedName>
        <fullName evidence="4">FlgN protein</fullName>
    </recommendedName>
</protein>
<evidence type="ECO:0008006" key="4">
    <source>
        <dbReference type="Google" id="ProtNLM"/>
    </source>
</evidence>
<keyword evidence="3" id="KW-1185">Reference proteome</keyword>
<name>A0A2R8B8Y6_9RHOB</name>
<dbReference type="GO" id="GO:0044780">
    <property type="term" value="P:bacterial-type flagellum assembly"/>
    <property type="evidence" value="ECO:0007669"/>
    <property type="project" value="InterPro"/>
</dbReference>
<dbReference type="RefSeq" id="WP_108826693.1">
    <property type="nucleotide sequence ID" value="NZ_OMOR01000001.1"/>
</dbReference>
<sequence length="118" mass="13450">MDDLLQNTISALDSILDDERRALLDGDLELISSLLKEKEVLIETLNAQEEIDRAELEKLNDKVKRNQDLLNSALEGIRTVARRLATMRRIRGSLDTYDAQGRKNTIDLQTSRSVEKRA</sequence>
<dbReference type="InterPro" id="IPR030190">
    <property type="entry name" value="MacA_alpha-hairpin_sf"/>
</dbReference>
<dbReference type="Proteomes" id="UP000244880">
    <property type="component" value="Unassembled WGS sequence"/>
</dbReference>
<dbReference type="GO" id="GO:1990195">
    <property type="term" value="C:macrolide transmembrane transporter complex"/>
    <property type="evidence" value="ECO:0007669"/>
    <property type="project" value="InterPro"/>
</dbReference>
<accession>A0A2R8B8Y6</accession>
<keyword evidence="1" id="KW-0175">Coiled coil</keyword>
<dbReference type="OrthoDB" id="7862860at2"/>